<accession>A0AAJ3NBL0</accession>
<dbReference type="AlphaFoldDB" id="A0AAJ3NBL0"/>
<evidence type="ECO:0000313" key="4">
    <source>
        <dbReference type="Proteomes" id="UP000190016"/>
    </source>
</evidence>
<reference evidence="2 5" key="1">
    <citation type="submission" date="2016-06" db="EMBL/GenBank/DDBJ databases">
        <authorList>
            <person name="Nicholson A.C."/>
        </authorList>
    </citation>
    <scope>NUCLEOTIDE SEQUENCE [LARGE SCALE GENOMIC DNA]</scope>
    <source>
        <strain evidence="2 5">G4123</strain>
    </source>
</reference>
<dbReference type="Proteomes" id="UP000190016">
    <property type="component" value="Unassembled WGS sequence"/>
</dbReference>
<name>A0AAJ3NBL0_9FLAO</name>
<sequence length="60" mass="7336">MCKFHTGNYHKQGKVHFRKIPQNKINVEFAHFSKNKEEKKVKKSEEKKTRKIEPNFHLKR</sequence>
<evidence type="ECO:0000313" key="5">
    <source>
        <dbReference type="Proteomes" id="UP000190816"/>
    </source>
</evidence>
<keyword evidence="4" id="KW-1185">Reference proteome</keyword>
<dbReference type="EMBL" id="MBDS01000002">
    <property type="protein sequence ID" value="OPB93396.1"/>
    <property type="molecule type" value="Genomic_DNA"/>
</dbReference>
<proteinExistence type="predicted"/>
<comment type="caution">
    <text evidence="2">The sequence shown here is derived from an EMBL/GenBank/DDBJ whole genome shotgun (WGS) entry which is preliminary data.</text>
</comment>
<organism evidence="2 5">
    <name type="scientific">Elizabethkingia ursingii</name>
    <dbReference type="NCBI Taxonomy" id="1756150"/>
    <lineage>
        <taxon>Bacteria</taxon>
        <taxon>Pseudomonadati</taxon>
        <taxon>Bacteroidota</taxon>
        <taxon>Flavobacteriia</taxon>
        <taxon>Flavobacteriales</taxon>
        <taxon>Weeksellaceae</taxon>
        <taxon>Elizabethkingia</taxon>
    </lineage>
</organism>
<dbReference type="KEGG" id="ego:BBD34_11265"/>
<dbReference type="Proteomes" id="UP000190816">
    <property type="component" value="Unassembled WGS sequence"/>
</dbReference>
<feature type="region of interest" description="Disordered" evidence="1">
    <location>
        <begin position="35"/>
        <end position="60"/>
    </location>
</feature>
<protein>
    <submittedName>
        <fullName evidence="2">Uncharacterized protein</fullName>
    </submittedName>
</protein>
<gene>
    <name evidence="2" type="ORF">BAY32_08925</name>
    <name evidence="3" type="ORF">BB021_03135</name>
</gene>
<reference evidence="3 4" key="2">
    <citation type="submission" date="2016-07" db="EMBL/GenBank/DDBJ databases">
        <title>Revisiting the Taxonomy of the Elizabethkingia Genus based on Whole-Genome Sequencing, Optical Mapping, and MALDI-TOF.</title>
        <authorList>
            <person name="Nicholson A.C."/>
        </authorList>
    </citation>
    <scope>NUCLEOTIDE SEQUENCE [LARGE SCALE GENOMIC DNA]</scope>
    <source>
        <strain evidence="3 4">C1558</strain>
    </source>
</reference>
<evidence type="ECO:0000256" key="1">
    <source>
        <dbReference type="SAM" id="MobiDB-lite"/>
    </source>
</evidence>
<evidence type="ECO:0000313" key="2">
    <source>
        <dbReference type="EMBL" id="OPB74447.1"/>
    </source>
</evidence>
<dbReference type="EMBL" id="MAIC01000015">
    <property type="protein sequence ID" value="OPB74447.1"/>
    <property type="molecule type" value="Genomic_DNA"/>
</dbReference>
<evidence type="ECO:0000313" key="3">
    <source>
        <dbReference type="EMBL" id="OPB93396.1"/>
    </source>
</evidence>